<evidence type="ECO:0000256" key="5">
    <source>
        <dbReference type="ARBA" id="ARBA00023034"/>
    </source>
</evidence>
<keyword evidence="6" id="KW-0325">Glycoprotein</keyword>
<evidence type="ECO:0000259" key="12">
    <source>
        <dbReference type="SMART" id="SM00458"/>
    </source>
</evidence>
<evidence type="ECO:0000256" key="1">
    <source>
        <dbReference type="ARBA" id="ARBA00001936"/>
    </source>
</evidence>
<feature type="binding site" evidence="9">
    <location>
        <begin position="1156"/>
        <end position="1157"/>
    </location>
    <ligand>
        <name>L-glutamate</name>
        <dbReference type="ChEBI" id="CHEBI:29985"/>
    </ligand>
</feature>
<dbReference type="SMART" id="SM00458">
    <property type="entry name" value="RICIN"/>
    <property type="match status" value="1"/>
</dbReference>
<dbReference type="GO" id="GO:0000139">
    <property type="term" value="C:Golgi membrane"/>
    <property type="evidence" value="ECO:0007669"/>
    <property type="project" value="UniProtKB-SubCell"/>
</dbReference>
<keyword evidence="4" id="KW-0735">Signal-anchor</keyword>
<dbReference type="WBParaSite" id="Gr19_v10_g4148.t1">
    <property type="protein sequence ID" value="Gr19_v10_g4148.t1"/>
    <property type="gene ID" value="Gr19_v10_g4148"/>
</dbReference>
<reference evidence="14" key="1">
    <citation type="submission" date="2022-11" db="UniProtKB">
        <authorList>
            <consortium name="WormBaseParasite"/>
        </authorList>
    </citation>
    <scope>IDENTIFICATION</scope>
</reference>
<dbReference type="SUPFAM" id="SSF53448">
    <property type="entry name" value="Nucleotide-diphospho-sugar transferases"/>
    <property type="match status" value="1"/>
</dbReference>
<dbReference type="AlphaFoldDB" id="A0A914HTT7"/>
<dbReference type="InterPro" id="IPR000772">
    <property type="entry name" value="Ricin_B_lectin"/>
</dbReference>
<comment type="cofactor">
    <cofactor evidence="1">
        <name>Mn(2+)</name>
        <dbReference type="ChEBI" id="CHEBI:29035"/>
    </cofactor>
</comment>
<dbReference type="InterPro" id="IPR045885">
    <property type="entry name" value="GalNAc-T"/>
</dbReference>
<dbReference type="CDD" id="cd23437">
    <property type="entry name" value="beta-trefoil_Ricin_GALNT7"/>
    <property type="match status" value="1"/>
</dbReference>
<evidence type="ECO:0000313" key="14">
    <source>
        <dbReference type="WBParaSite" id="Gr19_v10_g4148.t1"/>
    </source>
</evidence>
<dbReference type="InterPro" id="IPR029055">
    <property type="entry name" value="Ntn_hydrolases_N"/>
</dbReference>
<dbReference type="Gene3D" id="2.80.10.50">
    <property type="match status" value="1"/>
</dbReference>
<dbReference type="SUPFAM" id="SSF50370">
    <property type="entry name" value="Ricin B-like lectins"/>
    <property type="match status" value="1"/>
</dbReference>
<sequence>MSFKRRCVELRRILRRQSVLILIFLTSVAGFVYFFSSATNEFQTIEEEYRHPKALSTSDDLPGSRDPETVLHDGQIGNFEQLPVVLPPENLNGEGEDGRAIVTDLNSPEVRRAISEYGFNTMASDRTSMNRSIPDVRMKECKYWHYPEDLPSASVVIAFHNEGWSPLMRTMHSVLLRSPAYLLKEVILVDDFSDKEHLKGKLDDYIKQFNGKVRLVRNGEREGLIRTRSIGAKAATADVVIFLDAHCEVNRNWLPPLLAPIRRNRRVMTVPVIDGIDMNTWAYRRVYGEADRHFRGIFEWGLLYKETELSEREKRQRLHNSEPFRSPTHAGGLQIWGGEQYELSFKIWQCGGGILFVPCSHVGHVYRNHMPYNFGKLTGKPVISTNLIRVIKTWMDDYQTYYYIREPQARYREPGDISAQLALREQLKCKSFQWYLDNVAYDVVDSYPFLPPNDVWGEAKNPTTGKCIDTMGQAVPGTMGATPCHGYGGNQLIRLNTKGQMTEGEWCITPTSGWGGRLRTGHCTKGTVDGPFKYDRETKQIRNTKTGNCLIVEKDPSSSVLTLLNSNLACALTEFAKSALALPRSHDHSKIAVLRRHPKINPSKMVRVTGGDGGGNYSSRENGGSPSTFQMEKREKHKSYFKWVAIIAAILCVLFLVATVVLAVKLGLSLSEQNRHQISDNEHRQKQLLNSSGDEKMPSTEEDLSSVDQTPVDESADDNNNGNNNNHTHPPRAHSRIHLKWPSPTGSMHAQYRRAAVATDHGLCSEIGRDILLEGGNSVDSMIASLLCIGVVNPQSSGLGGGFIMTLYNTSTQRCTTIDARETAPMATNSTMYVGTPRDSVIGYRSIAVPGELHGYWTAFTKFGSGRITWKRLFEPAIKLARFGFPVSSNLAMVLQQKEDDIEEDTNLKRIFVDKKTGRVYEEGDIMMRERLAELMDELAGAPNPVDLFYKGGIAQTISAEIKENGGYVSVEDLEQFESVVHETPLESEMLSDELVMCGPPAPSSFAITQAIIGVMAHFYRDEKKFAYAQRTKLGDSAFVKNARLISRNMTKHAFAKWIASLIPEKAQPLQYYTRDLTGHVPDHGTSHVVSIDHEGNAISATSTINQLLGSKRVSPTLGIIWNDQMDDFSTPNISNLFGYAPSPTNFIVPKKRPMSSMSPMIVYNKNNGKVKMAVGGSGGSRIISAVAQTVIRALIFNQTIKESVDAPRFHNQFLPPFTEYEESIPQPLIKYLVEERNQNMTAIEKQPSVVQALVVMEDGFIHGNSDFRRKTATYPAGY</sequence>
<dbReference type="CDD" id="cd02510">
    <property type="entry name" value="pp-GalNAc-T"/>
    <property type="match status" value="1"/>
</dbReference>
<dbReference type="Gene3D" id="3.90.550.10">
    <property type="entry name" value="Spore Coat Polysaccharide Biosynthesis Protein SpsA, Chain A"/>
    <property type="match status" value="1"/>
</dbReference>
<evidence type="ECO:0000256" key="11">
    <source>
        <dbReference type="SAM" id="Phobius"/>
    </source>
</evidence>
<dbReference type="FunFam" id="3.60.20.40:FF:000006">
    <property type="entry name" value="Protein CBG05566"/>
    <property type="match status" value="1"/>
</dbReference>
<dbReference type="GO" id="GO:0006751">
    <property type="term" value="P:glutathione catabolic process"/>
    <property type="evidence" value="ECO:0007669"/>
    <property type="project" value="InterPro"/>
</dbReference>
<feature type="binding site" evidence="9">
    <location>
        <position position="1180"/>
    </location>
    <ligand>
        <name>L-glutamate</name>
        <dbReference type="ChEBI" id="CHEBI:29985"/>
    </ligand>
</feature>
<feature type="binding site" evidence="9">
    <location>
        <begin position="1104"/>
        <end position="1106"/>
    </location>
    <ligand>
        <name>L-glutamate</name>
        <dbReference type="ChEBI" id="CHEBI:29985"/>
    </ligand>
</feature>
<dbReference type="Pfam" id="PF00535">
    <property type="entry name" value="Glycos_transf_2"/>
    <property type="match status" value="1"/>
</dbReference>
<organism evidence="13 14">
    <name type="scientific">Globodera rostochiensis</name>
    <name type="common">Golden nematode worm</name>
    <name type="synonym">Heterodera rostochiensis</name>
    <dbReference type="NCBI Taxonomy" id="31243"/>
    <lineage>
        <taxon>Eukaryota</taxon>
        <taxon>Metazoa</taxon>
        <taxon>Ecdysozoa</taxon>
        <taxon>Nematoda</taxon>
        <taxon>Chromadorea</taxon>
        <taxon>Rhabditida</taxon>
        <taxon>Tylenchina</taxon>
        <taxon>Tylenchomorpha</taxon>
        <taxon>Tylenchoidea</taxon>
        <taxon>Heteroderidae</taxon>
        <taxon>Heteroderinae</taxon>
        <taxon>Globodera</taxon>
    </lineage>
</organism>
<keyword evidence="5" id="KW-0333">Golgi apparatus</keyword>
<evidence type="ECO:0000256" key="2">
    <source>
        <dbReference type="ARBA" id="ARBA00004323"/>
    </source>
</evidence>
<dbReference type="PANTHER" id="PTHR11686">
    <property type="entry name" value="GAMMA GLUTAMYL TRANSPEPTIDASE"/>
    <property type="match status" value="1"/>
</dbReference>
<name>A0A914HTT7_GLORO</name>
<feature type="transmembrane region" description="Helical" evidence="11">
    <location>
        <begin position="20"/>
        <end position="36"/>
    </location>
</feature>
<feature type="domain" description="Ricin B lectin" evidence="12">
    <location>
        <begin position="453"/>
        <end position="573"/>
    </location>
</feature>
<keyword evidence="11" id="KW-0472">Membrane</keyword>
<evidence type="ECO:0000256" key="9">
    <source>
        <dbReference type="PIRSR" id="PIRSR600101-2"/>
    </source>
</evidence>
<keyword evidence="7" id="KW-0464">Manganese</keyword>
<dbReference type="InterPro" id="IPR001173">
    <property type="entry name" value="Glyco_trans_2-like"/>
</dbReference>
<feature type="compositionally biased region" description="Basic residues" evidence="10">
    <location>
        <begin position="729"/>
        <end position="739"/>
    </location>
</feature>
<dbReference type="GO" id="GO:0036374">
    <property type="term" value="F:glutathione hydrolase activity"/>
    <property type="evidence" value="ECO:0007669"/>
    <property type="project" value="InterPro"/>
</dbReference>
<evidence type="ECO:0000256" key="3">
    <source>
        <dbReference type="ARBA" id="ARBA00005680"/>
    </source>
</evidence>
<dbReference type="Proteomes" id="UP000887572">
    <property type="component" value="Unplaced"/>
</dbReference>
<feature type="region of interest" description="Disordered" evidence="10">
    <location>
        <begin position="603"/>
        <end position="631"/>
    </location>
</feature>
<feature type="active site" description="Nucleophile" evidence="8">
    <location>
        <position position="1086"/>
    </location>
</feature>
<feature type="compositionally biased region" description="Basic and acidic residues" evidence="10">
    <location>
        <begin position="676"/>
        <end position="685"/>
    </location>
</feature>
<feature type="binding site" evidence="9">
    <location>
        <position position="821"/>
    </location>
    <ligand>
        <name>L-glutamate</name>
        <dbReference type="ChEBI" id="CHEBI:29985"/>
    </ligand>
</feature>
<dbReference type="PRINTS" id="PR01210">
    <property type="entry name" value="GGTRANSPTASE"/>
</dbReference>
<evidence type="ECO:0000256" key="4">
    <source>
        <dbReference type="ARBA" id="ARBA00022968"/>
    </source>
</evidence>
<dbReference type="Pfam" id="PF00652">
    <property type="entry name" value="Ricin_B_lectin"/>
    <property type="match status" value="1"/>
</dbReference>
<feature type="binding site" evidence="9">
    <location>
        <position position="1128"/>
    </location>
    <ligand>
        <name>L-glutamate</name>
        <dbReference type="ChEBI" id="CHEBI:29985"/>
    </ligand>
</feature>
<dbReference type="InterPro" id="IPR000101">
    <property type="entry name" value="GGT_peptidase"/>
</dbReference>
<keyword evidence="11" id="KW-1133">Transmembrane helix</keyword>
<keyword evidence="13" id="KW-1185">Reference proteome</keyword>
<dbReference type="InterPro" id="IPR043137">
    <property type="entry name" value="GGT_ssub_C"/>
</dbReference>
<feature type="region of interest" description="Disordered" evidence="10">
    <location>
        <begin position="676"/>
        <end position="746"/>
    </location>
</feature>
<comment type="subcellular location">
    <subcellularLocation>
        <location evidence="2">Golgi apparatus membrane</location>
        <topology evidence="2">Single-pass type II membrane protein</topology>
    </subcellularLocation>
</comment>
<comment type="similarity">
    <text evidence="3">Belongs to the glycosyltransferase 2 family. GalNAc-T subfamily.</text>
</comment>
<protein>
    <submittedName>
        <fullName evidence="14">Ricin B lectin domain-containing protein</fullName>
    </submittedName>
</protein>
<dbReference type="GO" id="GO:0005886">
    <property type="term" value="C:plasma membrane"/>
    <property type="evidence" value="ECO:0007669"/>
    <property type="project" value="TreeGrafter"/>
</dbReference>
<dbReference type="InterPro" id="IPR035992">
    <property type="entry name" value="Ricin_B-like_lectins"/>
</dbReference>
<evidence type="ECO:0000313" key="13">
    <source>
        <dbReference type="Proteomes" id="UP000887572"/>
    </source>
</evidence>
<dbReference type="Gene3D" id="1.10.246.130">
    <property type="match status" value="1"/>
</dbReference>
<feature type="compositionally biased region" description="Polar residues" evidence="10">
    <location>
        <begin position="617"/>
        <end position="630"/>
    </location>
</feature>
<evidence type="ECO:0000256" key="7">
    <source>
        <dbReference type="ARBA" id="ARBA00023211"/>
    </source>
</evidence>
<evidence type="ECO:0000256" key="6">
    <source>
        <dbReference type="ARBA" id="ARBA00023180"/>
    </source>
</evidence>
<accession>A0A914HTT7</accession>
<dbReference type="PANTHER" id="PTHR11686:SF46">
    <property type="entry name" value="GAMMA-GLUTAMYLTRANSPEPTIDASE 1"/>
    <property type="match status" value="1"/>
</dbReference>
<keyword evidence="11" id="KW-0812">Transmembrane</keyword>
<dbReference type="InterPro" id="IPR029044">
    <property type="entry name" value="Nucleotide-diphossugar_trans"/>
</dbReference>
<feature type="transmembrane region" description="Helical" evidence="11">
    <location>
        <begin position="640"/>
        <end position="668"/>
    </location>
</feature>
<dbReference type="Pfam" id="PF01019">
    <property type="entry name" value="G_glu_transpept"/>
    <property type="match status" value="1"/>
</dbReference>
<dbReference type="InterPro" id="IPR043138">
    <property type="entry name" value="GGT_lsub"/>
</dbReference>
<dbReference type="Gene3D" id="3.60.20.40">
    <property type="match status" value="1"/>
</dbReference>
<dbReference type="SUPFAM" id="SSF56235">
    <property type="entry name" value="N-terminal nucleophile aminohydrolases (Ntn hydrolases)"/>
    <property type="match status" value="1"/>
</dbReference>
<proteinExistence type="inferred from homology"/>
<evidence type="ECO:0000256" key="8">
    <source>
        <dbReference type="PIRSR" id="PIRSR600101-1"/>
    </source>
</evidence>
<evidence type="ECO:0000256" key="10">
    <source>
        <dbReference type="SAM" id="MobiDB-lite"/>
    </source>
</evidence>